<dbReference type="GO" id="GO:0030968">
    <property type="term" value="P:endoplasmic reticulum unfolded protein response"/>
    <property type="evidence" value="ECO:0007669"/>
    <property type="project" value="TreeGrafter"/>
</dbReference>
<feature type="compositionally biased region" description="Gly residues" evidence="10">
    <location>
        <begin position="162"/>
        <end position="171"/>
    </location>
</feature>
<evidence type="ECO:0000256" key="5">
    <source>
        <dbReference type="ARBA" id="ARBA00022692"/>
    </source>
</evidence>
<keyword evidence="13" id="KW-1185">Reference proteome</keyword>
<protein>
    <recommendedName>
        <fullName evidence="14">Selenoprotein S</fullName>
    </recommendedName>
</protein>
<dbReference type="GO" id="GO:0036502">
    <property type="term" value="C:Derlin-1-VIMP complex"/>
    <property type="evidence" value="ECO:0007669"/>
    <property type="project" value="TreeGrafter"/>
</dbReference>
<evidence type="ECO:0000256" key="9">
    <source>
        <dbReference type="ARBA" id="ARBA00023136"/>
    </source>
</evidence>
<feature type="transmembrane region" description="Helical" evidence="11">
    <location>
        <begin position="24"/>
        <end position="44"/>
    </location>
</feature>
<dbReference type="Gene3D" id="6.10.250.2950">
    <property type="match status" value="1"/>
</dbReference>
<evidence type="ECO:0000256" key="8">
    <source>
        <dbReference type="ARBA" id="ARBA00022989"/>
    </source>
</evidence>
<keyword evidence="6" id="KW-0256">Endoplasmic reticulum</keyword>
<dbReference type="PANTHER" id="PTHR28621:SF1">
    <property type="entry name" value="SELENOPROTEIN S"/>
    <property type="match status" value="1"/>
</dbReference>
<evidence type="ECO:0000256" key="7">
    <source>
        <dbReference type="ARBA" id="ARBA00022933"/>
    </source>
</evidence>
<keyword evidence="7" id="KW-0712">Selenocysteine</keyword>
<keyword evidence="8 11" id="KW-1133">Transmembrane helix</keyword>
<dbReference type="OrthoDB" id="75792at2759"/>
<evidence type="ECO:0000313" key="12">
    <source>
        <dbReference type="EMBL" id="CAH1398415.1"/>
    </source>
</evidence>
<accession>A0A9P0HA57</accession>
<evidence type="ECO:0000256" key="6">
    <source>
        <dbReference type="ARBA" id="ARBA00022824"/>
    </source>
</evidence>
<feature type="compositionally biased region" description="Basic and acidic residues" evidence="10">
    <location>
        <begin position="84"/>
        <end position="123"/>
    </location>
</feature>
<sequence length="171" mass="19612">MEIETEEILVDPATPSEVLTTGGYFFSQYGWFIFAGLVVLGIYWNKIQKHIDRWYDKRESRKYAEKYHKNPDLALERVEAMERARKKQQEELNRKALEHQEKMKERERQQLMEKIAKAEKQEGGNRLGNDSGPSNSKGFKSDYNPLMGDSSSRYKPPKRSGCSGGGCGGGK</sequence>
<evidence type="ECO:0000313" key="13">
    <source>
        <dbReference type="Proteomes" id="UP001152798"/>
    </source>
</evidence>
<dbReference type="Pfam" id="PF06936">
    <property type="entry name" value="Selenoprotein_S"/>
    <property type="match status" value="1"/>
</dbReference>
<evidence type="ECO:0008006" key="14">
    <source>
        <dbReference type="Google" id="ProtNLM"/>
    </source>
</evidence>
<evidence type="ECO:0000256" key="10">
    <source>
        <dbReference type="SAM" id="MobiDB-lite"/>
    </source>
</evidence>
<evidence type="ECO:0000256" key="2">
    <source>
        <dbReference type="ARBA" id="ARBA00004496"/>
    </source>
</evidence>
<dbReference type="Proteomes" id="UP001152798">
    <property type="component" value="Chromosome 4"/>
</dbReference>
<keyword evidence="5 11" id="KW-0812">Transmembrane</keyword>
<dbReference type="PANTHER" id="PTHR28621">
    <property type="entry name" value="SELENOPROTEIN S"/>
    <property type="match status" value="1"/>
</dbReference>
<feature type="region of interest" description="Disordered" evidence="10">
    <location>
        <begin position="84"/>
        <end position="171"/>
    </location>
</feature>
<keyword evidence="4" id="KW-0963">Cytoplasm</keyword>
<dbReference type="InterPro" id="IPR009703">
    <property type="entry name" value="Selenoprotein_S"/>
</dbReference>
<dbReference type="GO" id="GO:0036513">
    <property type="term" value="C:Derlin-1 retrotranslocation complex"/>
    <property type="evidence" value="ECO:0007669"/>
    <property type="project" value="TreeGrafter"/>
</dbReference>
<reference evidence="12" key="1">
    <citation type="submission" date="2022-01" db="EMBL/GenBank/DDBJ databases">
        <authorList>
            <person name="King R."/>
        </authorList>
    </citation>
    <scope>NUCLEOTIDE SEQUENCE</scope>
</reference>
<evidence type="ECO:0000256" key="1">
    <source>
        <dbReference type="ARBA" id="ARBA00004389"/>
    </source>
</evidence>
<evidence type="ECO:0000256" key="4">
    <source>
        <dbReference type="ARBA" id="ARBA00022490"/>
    </source>
</evidence>
<dbReference type="GO" id="GO:0030970">
    <property type="term" value="P:retrograde protein transport, ER to cytosol"/>
    <property type="evidence" value="ECO:0007669"/>
    <property type="project" value="TreeGrafter"/>
</dbReference>
<comment type="subcellular location">
    <subcellularLocation>
        <location evidence="2">Cytoplasm</location>
    </subcellularLocation>
    <subcellularLocation>
        <location evidence="1">Endoplasmic reticulum membrane</location>
        <topology evidence="1">Single-pass membrane protein</topology>
    </subcellularLocation>
</comment>
<keyword evidence="9 11" id="KW-0472">Membrane</keyword>
<proteinExistence type="inferred from homology"/>
<name>A0A9P0HA57_NEZVI</name>
<dbReference type="AlphaFoldDB" id="A0A9P0HA57"/>
<dbReference type="EMBL" id="OV725080">
    <property type="protein sequence ID" value="CAH1398415.1"/>
    <property type="molecule type" value="Genomic_DNA"/>
</dbReference>
<evidence type="ECO:0000256" key="11">
    <source>
        <dbReference type="SAM" id="Phobius"/>
    </source>
</evidence>
<comment type="similarity">
    <text evidence="3">Belongs to the selenoprotein S family.</text>
</comment>
<gene>
    <name evidence="12" type="ORF">NEZAVI_LOCUS8068</name>
</gene>
<organism evidence="12 13">
    <name type="scientific">Nezara viridula</name>
    <name type="common">Southern green stink bug</name>
    <name type="synonym">Cimex viridulus</name>
    <dbReference type="NCBI Taxonomy" id="85310"/>
    <lineage>
        <taxon>Eukaryota</taxon>
        <taxon>Metazoa</taxon>
        <taxon>Ecdysozoa</taxon>
        <taxon>Arthropoda</taxon>
        <taxon>Hexapoda</taxon>
        <taxon>Insecta</taxon>
        <taxon>Pterygota</taxon>
        <taxon>Neoptera</taxon>
        <taxon>Paraneoptera</taxon>
        <taxon>Hemiptera</taxon>
        <taxon>Heteroptera</taxon>
        <taxon>Panheteroptera</taxon>
        <taxon>Pentatomomorpha</taxon>
        <taxon>Pentatomoidea</taxon>
        <taxon>Pentatomidae</taxon>
        <taxon>Pentatominae</taxon>
        <taxon>Nezara</taxon>
    </lineage>
</organism>
<evidence type="ECO:0000256" key="3">
    <source>
        <dbReference type="ARBA" id="ARBA00011034"/>
    </source>
</evidence>